<proteinExistence type="predicted"/>
<dbReference type="Gene3D" id="3.40.50.720">
    <property type="entry name" value="NAD(P)-binding Rossmann-like Domain"/>
    <property type="match status" value="1"/>
</dbReference>
<protein>
    <submittedName>
        <fullName evidence="1">NAD(P)-dependent dehydrogenase (Short-subunit alcohol dehydrogenase family)</fullName>
    </submittedName>
</protein>
<dbReference type="Proteomes" id="UP001244552">
    <property type="component" value="Unassembled WGS sequence"/>
</dbReference>
<dbReference type="InterPro" id="IPR036291">
    <property type="entry name" value="NAD(P)-bd_dom_sf"/>
</dbReference>
<accession>A0ABU0MHU4</accession>
<comment type="caution">
    <text evidence="1">The sequence shown here is derived from an EMBL/GenBank/DDBJ whole genome shotgun (WGS) entry which is preliminary data.</text>
</comment>
<evidence type="ECO:0000313" key="1">
    <source>
        <dbReference type="EMBL" id="MDQ0532954.1"/>
    </source>
</evidence>
<sequence length="48" mass="4958">MFEMVSTRLSARRIGQPGDVAQAILFVATNSFVTGTAVTVDGGGMISP</sequence>
<reference evidence="1 2" key="1">
    <citation type="submission" date="2023-07" db="EMBL/GenBank/DDBJ databases">
        <title>Genomic Encyclopedia of Type Strains, Phase IV (KMG-IV): sequencing the most valuable type-strain genomes for metagenomic binning, comparative biology and taxonomic classification.</title>
        <authorList>
            <person name="Goeker M."/>
        </authorList>
    </citation>
    <scope>NUCLEOTIDE SEQUENCE [LARGE SCALE GENOMIC DNA]</scope>
    <source>
        <strain evidence="1 2">DSM 19922</strain>
    </source>
</reference>
<evidence type="ECO:0000313" key="2">
    <source>
        <dbReference type="Proteomes" id="UP001244552"/>
    </source>
</evidence>
<gene>
    <name evidence="1" type="ORF">QO018_001801</name>
</gene>
<organism evidence="1 2">
    <name type="scientific">Azospirillum picis</name>
    <dbReference type="NCBI Taxonomy" id="488438"/>
    <lineage>
        <taxon>Bacteria</taxon>
        <taxon>Pseudomonadati</taxon>
        <taxon>Pseudomonadota</taxon>
        <taxon>Alphaproteobacteria</taxon>
        <taxon>Rhodospirillales</taxon>
        <taxon>Azospirillaceae</taxon>
        <taxon>Azospirillum</taxon>
    </lineage>
</organism>
<dbReference type="SUPFAM" id="SSF51735">
    <property type="entry name" value="NAD(P)-binding Rossmann-fold domains"/>
    <property type="match status" value="1"/>
</dbReference>
<keyword evidence="2" id="KW-1185">Reference proteome</keyword>
<dbReference type="EMBL" id="JAUSVU010000004">
    <property type="protein sequence ID" value="MDQ0532954.1"/>
    <property type="molecule type" value="Genomic_DNA"/>
</dbReference>
<name>A0ABU0MHU4_9PROT</name>